<reference evidence="3 4" key="1">
    <citation type="journal article" date="2009" name="Stand. Genomic Sci.">
        <title>Complete genome sequence of Brachybacterium faecium type strain (Schefferle 6-10).</title>
        <authorList>
            <person name="Lapidus A."/>
            <person name="Pukall R."/>
            <person name="Labuttii K."/>
            <person name="Copeland A."/>
            <person name="Del Rio T.G."/>
            <person name="Nolan M."/>
            <person name="Chen F."/>
            <person name="Lucas S."/>
            <person name="Tice H."/>
            <person name="Cheng J.F."/>
            <person name="Bruce D."/>
            <person name="Goodwin L."/>
            <person name="Pitluck S."/>
            <person name="Rohde M."/>
            <person name="Goker M."/>
            <person name="Pati A."/>
            <person name="Ivanova N."/>
            <person name="Mavrommatis K."/>
            <person name="Chen A."/>
            <person name="Palaniappan K."/>
            <person name="D'haeseleer P."/>
            <person name="Chain P."/>
            <person name="Bristow J."/>
            <person name="Eisen J.A."/>
            <person name="Markowitz V."/>
            <person name="Hugenholtz P."/>
            <person name="Kyrpides N.C."/>
            <person name="Klenk H.P."/>
        </authorList>
    </citation>
    <scope>NUCLEOTIDE SEQUENCE [LARGE SCALE GENOMIC DNA]</scope>
    <source>
        <strain evidence="4">ATCC 43885 / DSM 4810 / JCM 11609 / LMG 19847 / NBRC 14762 / NCIMB 9860 / 6-10</strain>
    </source>
</reference>
<proteinExistence type="predicted"/>
<dbReference type="EMBL" id="CP001643">
    <property type="protein sequence ID" value="ACU84762.1"/>
    <property type="molecule type" value="Genomic_DNA"/>
</dbReference>
<sequence>MSRRSRTLAQRVRDHIGFSVVAIGVLFVVLRLLGLRSTVAGFALSVGITLALNVGLSYYNDYRARNPRPLREGRGGGDIRFRDEDR</sequence>
<organism evidence="3 4">
    <name type="scientific">Brachybacterium faecium (strain ATCC 43885 / DSM 4810 / JCM 11609 / LMG 19847 / NBRC 14762 / NCIMB 9860 / 6-10)</name>
    <dbReference type="NCBI Taxonomy" id="446465"/>
    <lineage>
        <taxon>Bacteria</taxon>
        <taxon>Bacillati</taxon>
        <taxon>Actinomycetota</taxon>
        <taxon>Actinomycetes</taxon>
        <taxon>Micrococcales</taxon>
        <taxon>Dermabacteraceae</taxon>
        <taxon>Brachybacterium</taxon>
    </lineage>
</organism>
<evidence type="ECO:0000256" key="2">
    <source>
        <dbReference type="SAM" id="Phobius"/>
    </source>
</evidence>
<evidence type="ECO:0000313" key="3">
    <source>
        <dbReference type="EMBL" id="ACU84762.1"/>
    </source>
</evidence>
<dbReference type="HOGENOM" id="CLU_2491704_0_0_11"/>
<dbReference type="Proteomes" id="UP000001919">
    <property type="component" value="Chromosome"/>
</dbReference>
<evidence type="ECO:0000313" key="4">
    <source>
        <dbReference type="Proteomes" id="UP000001919"/>
    </source>
</evidence>
<keyword evidence="2" id="KW-0812">Transmembrane</keyword>
<keyword evidence="2" id="KW-0472">Membrane</keyword>
<feature type="transmembrane region" description="Helical" evidence="2">
    <location>
        <begin position="12"/>
        <end position="33"/>
    </location>
</feature>
<dbReference type="STRING" id="446465.Bfae_09080"/>
<keyword evidence="4" id="KW-1185">Reference proteome</keyword>
<accession>C7MAK4</accession>
<dbReference type="AlphaFoldDB" id="C7MAK4"/>
<dbReference type="PATRIC" id="fig|446465.5.peg.902"/>
<keyword evidence="2" id="KW-1133">Transmembrane helix</keyword>
<evidence type="ECO:0000256" key="1">
    <source>
        <dbReference type="SAM" id="MobiDB-lite"/>
    </source>
</evidence>
<feature type="region of interest" description="Disordered" evidence="1">
    <location>
        <begin position="65"/>
        <end position="86"/>
    </location>
</feature>
<gene>
    <name evidence="3" type="ordered locus">Bfae_09080</name>
</gene>
<name>C7MAK4_BRAFD</name>
<protein>
    <submittedName>
        <fullName evidence="3">Uncharacterized protein</fullName>
    </submittedName>
</protein>
<feature type="transmembrane region" description="Helical" evidence="2">
    <location>
        <begin position="39"/>
        <end position="59"/>
    </location>
</feature>
<dbReference type="OrthoDB" id="4794130at2"/>
<dbReference type="eggNOG" id="ENOG5031DZ7">
    <property type="taxonomic scope" value="Bacteria"/>
</dbReference>
<dbReference type="KEGG" id="bfa:Bfae_09080"/>
<feature type="compositionally biased region" description="Basic and acidic residues" evidence="1">
    <location>
        <begin position="69"/>
        <end position="86"/>
    </location>
</feature>